<dbReference type="EMBL" id="JAVDTI010000004">
    <property type="protein sequence ID" value="MDR6807034.1"/>
    <property type="molecule type" value="Genomic_DNA"/>
</dbReference>
<keyword evidence="2" id="KW-1185">Reference proteome</keyword>
<protein>
    <submittedName>
        <fullName evidence="1">Uncharacterized protein</fullName>
    </submittedName>
</protein>
<evidence type="ECO:0000313" key="2">
    <source>
        <dbReference type="Proteomes" id="UP001264980"/>
    </source>
</evidence>
<dbReference type="RefSeq" id="WP_309986825.1">
    <property type="nucleotide sequence ID" value="NZ_JAVDTI010000004.1"/>
</dbReference>
<accession>A0ABU1R0U4</accession>
<evidence type="ECO:0000313" key="1">
    <source>
        <dbReference type="EMBL" id="MDR6807034.1"/>
    </source>
</evidence>
<gene>
    <name evidence="1" type="ORF">J2W84_004085</name>
</gene>
<reference evidence="1 2" key="1">
    <citation type="submission" date="2023-07" db="EMBL/GenBank/DDBJ databases">
        <title>Sorghum-associated microbial communities from plants grown in Nebraska, USA.</title>
        <authorList>
            <person name="Schachtman D."/>
        </authorList>
    </citation>
    <scope>NUCLEOTIDE SEQUENCE [LARGE SCALE GENOMIC DNA]</scope>
    <source>
        <strain evidence="1 2">BE57</strain>
    </source>
</reference>
<proteinExistence type="predicted"/>
<organism evidence="1 2">
    <name type="scientific">Dyadobacter fermentans</name>
    <dbReference type="NCBI Taxonomy" id="94254"/>
    <lineage>
        <taxon>Bacteria</taxon>
        <taxon>Pseudomonadati</taxon>
        <taxon>Bacteroidota</taxon>
        <taxon>Cytophagia</taxon>
        <taxon>Cytophagales</taxon>
        <taxon>Spirosomataceae</taxon>
        <taxon>Dyadobacter</taxon>
    </lineage>
</organism>
<comment type="caution">
    <text evidence="1">The sequence shown here is derived from an EMBL/GenBank/DDBJ whole genome shotgun (WGS) entry which is preliminary data.</text>
</comment>
<name>A0ABU1R0U4_9BACT</name>
<dbReference type="Proteomes" id="UP001264980">
    <property type="component" value="Unassembled WGS sequence"/>
</dbReference>
<sequence length="51" mass="6057">MKTKEKKEKEFDAIKMTRDIKEKISREIEGMNLDELQAYFAEKRAKLYSGS</sequence>